<dbReference type="BioCyc" id="HINF375063:G119K-1540-MONOMER"/>
<feature type="transmembrane region" description="Helical" evidence="1">
    <location>
        <begin position="22"/>
        <end position="40"/>
    </location>
</feature>
<keyword evidence="1" id="KW-0812">Transmembrane</keyword>
<accession>A4NZ41</accession>
<keyword evidence="1" id="KW-0472">Membrane</keyword>
<dbReference type="Proteomes" id="UP000005596">
    <property type="component" value="Unassembled WGS sequence"/>
</dbReference>
<evidence type="ECO:0000256" key="1">
    <source>
        <dbReference type="SAM" id="Phobius"/>
    </source>
</evidence>
<name>A4NZ41_HAEIF</name>
<dbReference type="EMBL" id="AAZJ01000008">
    <property type="protein sequence ID" value="EDK13572.1"/>
    <property type="molecule type" value="Genomic_DNA"/>
</dbReference>
<dbReference type="AlphaFoldDB" id="A4NZ41"/>
<sequence>MPFQPHVLSEELGYRYVEQDEVLVSVFFSNVVFIFIPVVLKDK</sequence>
<evidence type="ECO:0000313" key="2">
    <source>
        <dbReference type="EMBL" id="EDK13572.1"/>
    </source>
</evidence>
<reference evidence="2 3" key="1">
    <citation type="journal article" date="2007" name="Genome Biol.">
        <title>Characterization and modeling of the Haemophilus influenzae core and supragenomes based on the complete genomic sequences of Rd and 12 clinical nontypeable strains.</title>
        <authorList>
            <person name="Hogg J.S."/>
            <person name="Hu F.Z."/>
            <person name="Janto B."/>
            <person name="Boissy R."/>
            <person name="Hayes J."/>
            <person name="Keefe R."/>
            <person name="Post J.C."/>
            <person name="Ehrlich G.D."/>
        </authorList>
    </citation>
    <scope>NUCLEOTIDE SEQUENCE [LARGE SCALE GENOMIC DNA]</scope>
    <source>
        <strain evidence="2 3">22.4-21</strain>
    </source>
</reference>
<proteinExistence type="predicted"/>
<evidence type="ECO:0000313" key="3">
    <source>
        <dbReference type="Proteomes" id="UP000005596"/>
    </source>
</evidence>
<gene>
    <name evidence="2" type="ORF">CGSHiR3021_01857</name>
</gene>
<protein>
    <submittedName>
        <fullName evidence="2">Uncharacterized protein</fullName>
    </submittedName>
</protein>
<organism evidence="2 3">
    <name type="scientific">Haemophilus influenzae 22.4-21</name>
    <dbReference type="NCBI Taxonomy" id="375063"/>
    <lineage>
        <taxon>Bacteria</taxon>
        <taxon>Pseudomonadati</taxon>
        <taxon>Pseudomonadota</taxon>
        <taxon>Gammaproteobacteria</taxon>
        <taxon>Pasteurellales</taxon>
        <taxon>Pasteurellaceae</taxon>
        <taxon>Haemophilus</taxon>
    </lineage>
</organism>
<keyword evidence="1" id="KW-1133">Transmembrane helix</keyword>